<feature type="region of interest" description="Disordered" evidence="1">
    <location>
        <begin position="1"/>
        <end position="42"/>
    </location>
</feature>
<keyword evidence="2" id="KW-1133">Transmembrane helix</keyword>
<gene>
    <name evidence="4" type="ORF">EV190_11566</name>
</gene>
<organism evidence="4 5">
    <name type="scientific">Actinorugispora endophytica</name>
    <dbReference type="NCBI Taxonomy" id="1605990"/>
    <lineage>
        <taxon>Bacteria</taxon>
        <taxon>Bacillati</taxon>
        <taxon>Actinomycetota</taxon>
        <taxon>Actinomycetes</taxon>
        <taxon>Streptosporangiales</taxon>
        <taxon>Nocardiopsidaceae</taxon>
        <taxon>Actinorugispora</taxon>
    </lineage>
</organism>
<evidence type="ECO:0000256" key="1">
    <source>
        <dbReference type="SAM" id="MobiDB-lite"/>
    </source>
</evidence>
<evidence type="ECO:0000313" key="4">
    <source>
        <dbReference type="EMBL" id="TDQ49616.1"/>
    </source>
</evidence>
<feature type="domain" description="DUF4349" evidence="3">
    <location>
        <begin position="43"/>
        <end position="254"/>
    </location>
</feature>
<comment type="caution">
    <text evidence="4">The sequence shown here is derived from an EMBL/GenBank/DDBJ whole genome shotgun (WGS) entry which is preliminary data.</text>
</comment>
<evidence type="ECO:0000313" key="5">
    <source>
        <dbReference type="Proteomes" id="UP000295281"/>
    </source>
</evidence>
<dbReference type="EMBL" id="SNYN01000015">
    <property type="protein sequence ID" value="TDQ49616.1"/>
    <property type="molecule type" value="Genomic_DNA"/>
</dbReference>
<keyword evidence="2" id="KW-0472">Membrane</keyword>
<protein>
    <submittedName>
        <fullName evidence="4">Uncharacterized protein DUF4349</fullName>
    </submittedName>
</protein>
<dbReference type="InterPro" id="IPR025645">
    <property type="entry name" value="DUF4349"/>
</dbReference>
<keyword evidence="5" id="KW-1185">Reference proteome</keyword>
<feature type="transmembrane region" description="Helical" evidence="2">
    <location>
        <begin position="230"/>
        <end position="256"/>
    </location>
</feature>
<dbReference type="AlphaFoldDB" id="A0A4R6UTN3"/>
<evidence type="ECO:0000256" key="2">
    <source>
        <dbReference type="SAM" id="Phobius"/>
    </source>
</evidence>
<sequence length="283" mass="29769">MSEEAGAVPLSAPDGAQRDGAAQEAAPGEYPDPSGTDLDAAERSVVHTASVLVQVEDLDAAATDAKQWVRDNGGYVSAESASSTDSANPTMRMTLKVPSDHYEQALEEFSALGDRKSLDRYAEDVTEEVADVDSRVDSAEASLGRLRDLLEEAGTVDEVLEIEGQLSTRQADLEALQARQRVLAESTAYGTVDLSLALPSSVVPPSDDDSPGFLGGLASGWRALTAVVDVLVVAFAWLLPFLAVFALAAAPAVWLVRRSRARREAAAHGAPRPAEPVADDLGT</sequence>
<evidence type="ECO:0000259" key="3">
    <source>
        <dbReference type="Pfam" id="PF14257"/>
    </source>
</evidence>
<keyword evidence="2" id="KW-0812">Transmembrane</keyword>
<accession>A0A4R6UTN3</accession>
<dbReference type="Proteomes" id="UP000295281">
    <property type="component" value="Unassembled WGS sequence"/>
</dbReference>
<name>A0A4R6UTN3_9ACTN</name>
<dbReference type="Pfam" id="PF14257">
    <property type="entry name" value="DUF4349"/>
    <property type="match status" value="1"/>
</dbReference>
<dbReference type="RefSeq" id="WP_166655482.1">
    <property type="nucleotide sequence ID" value="NZ_SNYN01000015.1"/>
</dbReference>
<reference evidence="4 5" key="1">
    <citation type="submission" date="2019-03" db="EMBL/GenBank/DDBJ databases">
        <title>Genomic Encyclopedia of Type Strains, Phase IV (KMG-IV): sequencing the most valuable type-strain genomes for metagenomic binning, comparative biology and taxonomic classification.</title>
        <authorList>
            <person name="Goeker M."/>
        </authorList>
    </citation>
    <scope>NUCLEOTIDE SEQUENCE [LARGE SCALE GENOMIC DNA]</scope>
    <source>
        <strain evidence="4 5">DSM 46770</strain>
    </source>
</reference>
<proteinExistence type="predicted"/>